<dbReference type="Proteomes" id="UP000254925">
    <property type="component" value="Unassembled WGS sequence"/>
</dbReference>
<sequence length="45" mass="5105">MGKGSEKHRTSAKKTKLREKAKRLIGEGRKLTGRLLRYDHRGKAG</sequence>
<proteinExistence type="predicted"/>
<evidence type="ECO:0000313" key="3">
    <source>
        <dbReference type="Proteomes" id="UP000254925"/>
    </source>
</evidence>
<dbReference type="EMBL" id="QQBB01000001">
    <property type="protein sequence ID" value="RDI62209.1"/>
    <property type="molecule type" value="Genomic_DNA"/>
</dbReference>
<accession>A0A370HUL4</accession>
<reference evidence="2 3" key="1">
    <citation type="submission" date="2018-07" db="EMBL/GenBank/DDBJ databases">
        <title>Genomic Encyclopedia of Type Strains, Phase IV (KMG-IV): sequencing the most valuable type-strain genomes for metagenomic binning, comparative biology and taxonomic classification.</title>
        <authorList>
            <person name="Goeker M."/>
        </authorList>
    </citation>
    <scope>NUCLEOTIDE SEQUENCE [LARGE SCALE GENOMIC DNA]</scope>
    <source>
        <strain evidence="2 3">DSM 14364</strain>
    </source>
</reference>
<dbReference type="RefSeq" id="WP_170151366.1">
    <property type="nucleotide sequence ID" value="NZ_QQBB01000001.1"/>
</dbReference>
<name>A0A370HUL4_9HYPH</name>
<comment type="caution">
    <text evidence="2">The sequence shown here is derived from an EMBL/GenBank/DDBJ whole genome shotgun (WGS) entry which is preliminary data.</text>
</comment>
<keyword evidence="3" id="KW-1185">Reference proteome</keyword>
<evidence type="ECO:0000256" key="1">
    <source>
        <dbReference type="SAM" id="MobiDB-lite"/>
    </source>
</evidence>
<evidence type="ECO:0000313" key="2">
    <source>
        <dbReference type="EMBL" id="RDI62209.1"/>
    </source>
</evidence>
<organism evidence="2 3">
    <name type="scientific">Microvirga subterranea</name>
    <dbReference type="NCBI Taxonomy" id="186651"/>
    <lineage>
        <taxon>Bacteria</taxon>
        <taxon>Pseudomonadati</taxon>
        <taxon>Pseudomonadota</taxon>
        <taxon>Alphaproteobacteria</taxon>
        <taxon>Hyphomicrobiales</taxon>
        <taxon>Methylobacteriaceae</taxon>
        <taxon>Microvirga</taxon>
    </lineage>
</organism>
<feature type="compositionally biased region" description="Basic residues" evidence="1">
    <location>
        <begin position="10"/>
        <end position="21"/>
    </location>
</feature>
<protein>
    <submittedName>
        <fullName evidence="2">Uncharacterized protein</fullName>
    </submittedName>
</protein>
<feature type="region of interest" description="Disordered" evidence="1">
    <location>
        <begin position="1"/>
        <end position="22"/>
    </location>
</feature>
<gene>
    <name evidence="2" type="ORF">DES45_101477</name>
</gene>
<dbReference type="AlphaFoldDB" id="A0A370HUL4"/>